<organism evidence="2 3">
    <name type="scientific">Dokdonella fugitiva</name>
    <dbReference type="NCBI Taxonomy" id="328517"/>
    <lineage>
        <taxon>Bacteria</taxon>
        <taxon>Pseudomonadati</taxon>
        <taxon>Pseudomonadota</taxon>
        <taxon>Gammaproteobacteria</taxon>
        <taxon>Lysobacterales</taxon>
        <taxon>Rhodanobacteraceae</taxon>
        <taxon>Dokdonella</taxon>
    </lineage>
</organism>
<dbReference type="EMBL" id="SLWQ01000015">
    <property type="protein sequence ID" value="TCO34954.1"/>
    <property type="molecule type" value="Genomic_DNA"/>
</dbReference>
<dbReference type="RefSeq" id="WP_132000174.1">
    <property type="nucleotide sequence ID" value="NZ_SLWQ01000015.1"/>
</dbReference>
<dbReference type="InterPro" id="IPR017208">
    <property type="entry name" value="UCP037442_abhydr"/>
</dbReference>
<evidence type="ECO:0000259" key="1">
    <source>
        <dbReference type="Pfam" id="PF12146"/>
    </source>
</evidence>
<dbReference type="InterPro" id="IPR029058">
    <property type="entry name" value="AB_hydrolase_fold"/>
</dbReference>
<name>A0A4R2HUB0_9GAMM</name>
<feature type="domain" description="Serine aminopeptidase S33" evidence="1">
    <location>
        <begin position="34"/>
        <end position="147"/>
    </location>
</feature>
<dbReference type="AlphaFoldDB" id="A0A4R2HUB0"/>
<dbReference type="Pfam" id="PF12146">
    <property type="entry name" value="Hydrolase_4"/>
    <property type="match status" value="1"/>
</dbReference>
<dbReference type="SUPFAM" id="SSF53474">
    <property type="entry name" value="alpha/beta-Hydrolases"/>
    <property type="match status" value="1"/>
</dbReference>
<comment type="caution">
    <text evidence="2">The sequence shown here is derived from an EMBL/GenBank/DDBJ whole genome shotgun (WGS) entry which is preliminary data.</text>
</comment>
<reference evidence="2 3" key="1">
    <citation type="journal article" date="2015" name="Stand. Genomic Sci.">
        <title>Genomic Encyclopedia of Bacterial and Archaeal Type Strains, Phase III: the genomes of soil and plant-associated and newly described type strains.</title>
        <authorList>
            <person name="Whitman W.B."/>
            <person name="Woyke T."/>
            <person name="Klenk H.P."/>
            <person name="Zhou Y."/>
            <person name="Lilburn T.G."/>
            <person name="Beck B.J."/>
            <person name="De Vos P."/>
            <person name="Vandamme P."/>
            <person name="Eisen J.A."/>
            <person name="Garrity G."/>
            <person name="Hugenholtz P."/>
            <person name="Kyrpides N.C."/>
        </authorList>
    </citation>
    <scope>NUCLEOTIDE SEQUENCE [LARGE SCALE GENOMIC DNA]</scope>
    <source>
        <strain evidence="2 3">A3</strain>
    </source>
</reference>
<keyword evidence="2" id="KW-0378">Hydrolase</keyword>
<accession>A0A4R2HUB0</accession>
<evidence type="ECO:0000313" key="2">
    <source>
        <dbReference type="EMBL" id="TCO34954.1"/>
    </source>
</evidence>
<dbReference type="Proteomes" id="UP000294862">
    <property type="component" value="Unassembled WGS sequence"/>
</dbReference>
<dbReference type="InterPro" id="IPR022742">
    <property type="entry name" value="Hydrolase_4"/>
</dbReference>
<dbReference type="PIRSF" id="PIRSF037442">
    <property type="entry name" value="UCP037442_abhydr"/>
    <property type="match status" value="1"/>
</dbReference>
<dbReference type="GO" id="GO:0016787">
    <property type="term" value="F:hydrolase activity"/>
    <property type="evidence" value="ECO:0007669"/>
    <property type="project" value="UniProtKB-KW"/>
</dbReference>
<evidence type="ECO:0000313" key="3">
    <source>
        <dbReference type="Proteomes" id="UP000294862"/>
    </source>
</evidence>
<proteinExistence type="predicted"/>
<keyword evidence="3" id="KW-1185">Reference proteome</keyword>
<dbReference type="OrthoDB" id="9785076at2"/>
<protein>
    <submittedName>
        <fullName evidence="2">Putative alpha/beta hydrolase</fullName>
    </submittedName>
</protein>
<gene>
    <name evidence="2" type="ORF">EV148_11517</name>
</gene>
<sequence>MADDAGEGVRESVATVVARDGARAELAWIEPAQPPRSVLLWLPALGVSARNYLPFARGLAAHGMAVALHEWRGAGSSDRRAGRGSDWGYRELLLEDIPASRAVVRERHAGARMRIGGHSLGGQLAVLAAALDPGDVAGVVLVASGSPYWRCFAHPWLLRAFYTGVPALAAACGYFPGRRLGFGGREARRVMTDWARSGRSGRYSAAGVADDLEARLARVTAPVFALRFADDWFGPEASLEWLLRKLPAAPRETVSMDSGELGNIAADHFSWMKSPAAVIRAVANKCI</sequence>
<dbReference type="Gene3D" id="3.40.50.1820">
    <property type="entry name" value="alpha/beta hydrolase"/>
    <property type="match status" value="1"/>
</dbReference>